<evidence type="ECO:0000313" key="1">
    <source>
        <dbReference type="EMBL" id="KGR16050.1"/>
    </source>
</evidence>
<comment type="caution">
    <text evidence="1">The sequence shown here is derived from an EMBL/GenBank/DDBJ whole genome shotgun (WGS) entry which is preliminary data.</text>
</comment>
<dbReference type="AlphaFoldDB" id="A0AB34PZT8"/>
<protein>
    <submittedName>
        <fullName evidence="1">Uncharacterized protein</fullName>
    </submittedName>
</protein>
<feature type="non-terminal residue" evidence="1">
    <location>
        <position position="1"/>
    </location>
</feature>
<proteinExistence type="predicted"/>
<name>A0AB34PZT8_CANAX</name>
<evidence type="ECO:0000313" key="2">
    <source>
        <dbReference type="Proteomes" id="UP000030161"/>
    </source>
</evidence>
<reference evidence="1 2" key="1">
    <citation type="submission" date="2013-12" db="EMBL/GenBank/DDBJ databases">
        <title>The Genome Sequence of Candida albicans P78048.</title>
        <authorList>
            <consortium name="The Broad Institute Genome Sequencing Platform"/>
            <consortium name="The Broad Institute Genome Sequencing Center for Infectious Disease"/>
            <person name="Cuomo C."/>
            <person name="Bennett R."/>
            <person name="Hirakawa M."/>
            <person name="Noverr M."/>
            <person name="Mitchell A."/>
            <person name="Young S.K."/>
            <person name="Zeng Q."/>
            <person name="Gargeya S."/>
            <person name="Fitzgerald M."/>
            <person name="Abouelleil A."/>
            <person name="Alvarado L."/>
            <person name="Berlin A.M."/>
            <person name="Chapman S.B."/>
            <person name="Dewar J."/>
            <person name="Goldberg J."/>
            <person name="Griggs A."/>
            <person name="Gujja S."/>
            <person name="Hansen M."/>
            <person name="Howarth C."/>
            <person name="Imamovic A."/>
            <person name="Larimer J."/>
            <person name="McCowan C."/>
            <person name="Murphy C."/>
            <person name="Pearson M."/>
            <person name="Priest M."/>
            <person name="Roberts A."/>
            <person name="Saif S."/>
            <person name="Shea T."/>
            <person name="Sykes S."/>
            <person name="Wortman J."/>
            <person name="Nusbaum C."/>
            <person name="Birren B."/>
        </authorList>
    </citation>
    <scope>NUCLEOTIDE SEQUENCE [LARGE SCALE GENOMIC DNA]</scope>
    <source>
        <strain evidence="1 2">P78048</strain>
    </source>
</reference>
<gene>
    <name evidence="1" type="ORF">MG3_01645</name>
</gene>
<dbReference type="EMBL" id="AJIX01000010">
    <property type="protein sequence ID" value="KGR16050.1"/>
    <property type="molecule type" value="Genomic_DNA"/>
</dbReference>
<accession>A0AB34PZT8</accession>
<dbReference type="Proteomes" id="UP000030161">
    <property type="component" value="Unassembled WGS sequence"/>
</dbReference>
<organism evidence="1 2">
    <name type="scientific">Candida albicans P78048</name>
    <dbReference type="NCBI Taxonomy" id="1094989"/>
    <lineage>
        <taxon>Eukaryota</taxon>
        <taxon>Fungi</taxon>
        <taxon>Dikarya</taxon>
        <taxon>Ascomycota</taxon>
        <taxon>Saccharomycotina</taxon>
        <taxon>Pichiomycetes</taxon>
        <taxon>Debaryomycetaceae</taxon>
        <taxon>Candida/Lodderomyces clade</taxon>
        <taxon>Candida</taxon>
    </lineage>
</organism>
<sequence length="36" mass="4062">QENLSIPPLPMFKNVEKASQPIKYPSTTTTTITQTR</sequence>